<gene>
    <name evidence="5" type="ORF">DW839_14775</name>
</gene>
<keyword evidence="2" id="KW-0238">DNA-binding</keyword>
<evidence type="ECO:0000259" key="4">
    <source>
        <dbReference type="PROSITE" id="PS50949"/>
    </source>
</evidence>
<protein>
    <submittedName>
        <fullName evidence="5">GntR family transcriptional regulator</fullName>
    </submittedName>
</protein>
<dbReference type="GO" id="GO:0003700">
    <property type="term" value="F:DNA-binding transcription factor activity"/>
    <property type="evidence" value="ECO:0007669"/>
    <property type="project" value="InterPro"/>
</dbReference>
<dbReference type="InterPro" id="IPR000524">
    <property type="entry name" value="Tscrpt_reg_HTH_GntR"/>
</dbReference>
<dbReference type="PANTHER" id="PTHR44846">
    <property type="entry name" value="MANNOSYL-D-GLYCERATE TRANSPORT/METABOLISM SYSTEM REPRESSOR MNGR-RELATED"/>
    <property type="match status" value="1"/>
</dbReference>
<dbReference type="GO" id="GO:0045892">
    <property type="term" value="P:negative regulation of DNA-templated transcription"/>
    <property type="evidence" value="ECO:0007669"/>
    <property type="project" value="TreeGrafter"/>
</dbReference>
<dbReference type="InterPro" id="IPR036390">
    <property type="entry name" value="WH_DNA-bd_sf"/>
</dbReference>
<dbReference type="PROSITE" id="PS50949">
    <property type="entry name" value="HTH_GNTR"/>
    <property type="match status" value="2"/>
</dbReference>
<reference evidence="5 6" key="1">
    <citation type="submission" date="2018-08" db="EMBL/GenBank/DDBJ databases">
        <title>A genome reference for cultivated species of the human gut microbiota.</title>
        <authorList>
            <person name="Zou Y."/>
            <person name="Xue W."/>
            <person name="Luo G."/>
        </authorList>
    </citation>
    <scope>NUCLEOTIDE SEQUENCE [LARGE SCALE GENOMIC DNA]</scope>
    <source>
        <strain evidence="5 6">AM35-14</strain>
    </source>
</reference>
<evidence type="ECO:0000256" key="1">
    <source>
        <dbReference type="ARBA" id="ARBA00023015"/>
    </source>
</evidence>
<name>A0A414AV14_9FIRM</name>
<evidence type="ECO:0000256" key="2">
    <source>
        <dbReference type="ARBA" id="ARBA00023125"/>
    </source>
</evidence>
<dbReference type="InterPro" id="IPR036388">
    <property type="entry name" value="WH-like_DNA-bd_sf"/>
</dbReference>
<evidence type="ECO:0000256" key="3">
    <source>
        <dbReference type="ARBA" id="ARBA00023163"/>
    </source>
</evidence>
<dbReference type="GO" id="GO:0003677">
    <property type="term" value="F:DNA binding"/>
    <property type="evidence" value="ECO:0007669"/>
    <property type="project" value="UniProtKB-KW"/>
</dbReference>
<feature type="domain" description="HTH gntR-type" evidence="4">
    <location>
        <begin position="245"/>
        <end position="313"/>
    </location>
</feature>
<sequence length="482" mass="55458">MEKVLELHQIIYGLFAAQIEFGTYGYKDPLPKMEDVSHWFSVSLDTVKTAYHQLKVEGYITLTKKAGAAVAIQFQRAELERNIETFFSLRKDAVMDLCQSFGPLFSRAQWYGLKSAGPEQLNELERLCSQPKILRPYVMVQHIRLIYGSLNNDLLLRLIWQAFLFYQAPFLSLPADLVAFEDSDDPLLDMISLCRQKDWKGLWETVASCQEQITSAINWFYADRITMEPPGEPVSFHWSAYQRTSQCCYSLAIDLLKGIRLGYFAQDGYLPSPAKIAKYERVSTITVRRTLTLLNQLGATRSVNGVGTYVLSMEDSTKDCDFSQPVIRKRLLDFVQSLQILAMTCGSCAKSVGINHSAVELWKERLAYIKDNFRYESVVYASLEIISLFAPNQTIRKIYDQLLRVLLWGYPLRSMHGSREKINEFYFPYVNVLLDSLERCDWDRLAAELEDLLFYELDFAAFRLNELDIREATSLVIVRHGA</sequence>
<dbReference type="InterPro" id="IPR050679">
    <property type="entry name" value="Bact_HTH_transcr_reg"/>
</dbReference>
<dbReference type="RefSeq" id="WP_119205166.1">
    <property type="nucleotide sequence ID" value="NZ_CAUFHZ010000095.1"/>
</dbReference>
<feature type="domain" description="HTH gntR-type" evidence="4">
    <location>
        <begin position="5"/>
        <end position="73"/>
    </location>
</feature>
<keyword evidence="3" id="KW-0804">Transcription</keyword>
<dbReference type="Gene3D" id="1.10.10.10">
    <property type="entry name" value="Winged helix-like DNA-binding domain superfamily/Winged helix DNA-binding domain"/>
    <property type="match status" value="2"/>
</dbReference>
<dbReference type="PANTHER" id="PTHR44846:SF1">
    <property type="entry name" value="MANNOSYL-D-GLYCERATE TRANSPORT_METABOLISM SYSTEM REPRESSOR MNGR-RELATED"/>
    <property type="match status" value="1"/>
</dbReference>
<evidence type="ECO:0000313" key="6">
    <source>
        <dbReference type="Proteomes" id="UP000283975"/>
    </source>
</evidence>
<accession>A0A414AV14</accession>
<dbReference type="SMART" id="SM00345">
    <property type="entry name" value="HTH_GNTR"/>
    <property type="match status" value="2"/>
</dbReference>
<evidence type="ECO:0000313" key="5">
    <source>
        <dbReference type="EMBL" id="RHC55474.1"/>
    </source>
</evidence>
<proteinExistence type="predicted"/>
<dbReference type="AlphaFoldDB" id="A0A414AV14"/>
<dbReference type="SUPFAM" id="SSF46785">
    <property type="entry name" value="Winged helix' DNA-binding domain"/>
    <property type="match status" value="2"/>
</dbReference>
<dbReference type="EMBL" id="QSHZ01000014">
    <property type="protein sequence ID" value="RHC55474.1"/>
    <property type="molecule type" value="Genomic_DNA"/>
</dbReference>
<dbReference type="Proteomes" id="UP000283975">
    <property type="component" value="Unassembled WGS sequence"/>
</dbReference>
<keyword evidence="1" id="KW-0805">Transcription regulation</keyword>
<organism evidence="5 6">
    <name type="scientific">Enterocloster bolteae</name>
    <dbReference type="NCBI Taxonomy" id="208479"/>
    <lineage>
        <taxon>Bacteria</taxon>
        <taxon>Bacillati</taxon>
        <taxon>Bacillota</taxon>
        <taxon>Clostridia</taxon>
        <taxon>Lachnospirales</taxon>
        <taxon>Lachnospiraceae</taxon>
        <taxon>Enterocloster</taxon>
    </lineage>
</organism>
<comment type="caution">
    <text evidence="5">The sequence shown here is derived from an EMBL/GenBank/DDBJ whole genome shotgun (WGS) entry which is preliminary data.</text>
</comment>